<proteinExistence type="predicted"/>
<dbReference type="Proteomes" id="UP000828048">
    <property type="component" value="Chromosome 4"/>
</dbReference>
<reference evidence="1 2" key="1">
    <citation type="journal article" date="2021" name="Hortic Res">
        <title>High-quality reference genome and annotation aids understanding of berry development for evergreen blueberry (Vaccinium darrowii).</title>
        <authorList>
            <person name="Yu J."/>
            <person name="Hulse-Kemp A.M."/>
            <person name="Babiker E."/>
            <person name="Staton M."/>
        </authorList>
    </citation>
    <scope>NUCLEOTIDE SEQUENCE [LARGE SCALE GENOMIC DNA]</scope>
    <source>
        <strain evidence="2">cv. NJ 8807/NJ 8810</strain>
        <tissue evidence="1">Young leaf</tissue>
    </source>
</reference>
<protein>
    <submittedName>
        <fullName evidence="1">Uncharacterized protein</fullName>
    </submittedName>
</protein>
<gene>
    <name evidence="1" type="ORF">Vadar_002654</name>
</gene>
<accession>A0ACB7Z233</accession>
<name>A0ACB7Z233_9ERIC</name>
<evidence type="ECO:0000313" key="1">
    <source>
        <dbReference type="EMBL" id="KAH7859567.1"/>
    </source>
</evidence>
<sequence length="410" mass="45733">MVKVEIISKESIKPSSPTPDNLRTFRLSLLDQIFPPFVYLSHIQCYSHEKNTSNINRAEISSILKRSLSDALVLYYPLAGRFKDQSSVDCNDQGIDFFEARVDAYLSDIIEDPQIEELTHFVPSKCEENGGVLLSIQLNHFTCGAIAIGITICHRIADGCTTGMFIKNWAAMARGETDTLAPSFVAASCFPPKEIPPYERSPQHWVDSRRFCFSSSKIAALRAEVVAANVVKPTRTELVTAALWKWVIAKKGRLSVACQAVNIRRRMDPPSSESAFGNLIHGVFALGGAEMDLGQLIIKMREATGKIDSEFMKEMQGENGYDVILRHFKKMEGYIFDKEVDCVMFSSWCGLPFYGWDFGWGKLVWVSTASHGYPNNIVLIDSVSDIGGVEAWIAMDGVDTTKLEQELLDC</sequence>
<keyword evidence="2" id="KW-1185">Reference proteome</keyword>
<dbReference type="EMBL" id="CM037154">
    <property type="protein sequence ID" value="KAH7859567.1"/>
    <property type="molecule type" value="Genomic_DNA"/>
</dbReference>
<evidence type="ECO:0000313" key="2">
    <source>
        <dbReference type="Proteomes" id="UP000828048"/>
    </source>
</evidence>
<comment type="caution">
    <text evidence="1">The sequence shown here is derived from an EMBL/GenBank/DDBJ whole genome shotgun (WGS) entry which is preliminary data.</text>
</comment>
<organism evidence="1 2">
    <name type="scientific">Vaccinium darrowii</name>
    <dbReference type="NCBI Taxonomy" id="229202"/>
    <lineage>
        <taxon>Eukaryota</taxon>
        <taxon>Viridiplantae</taxon>
        <taxon>Streptophyta</taxon>
        <taxon>Embryophyta</taxon>
        <taxon>Tracheophyta</taxon>
        <taxon>Spermatophyta</taxon>
        <taxon>Magnoliopsida</taxon>
        <taxon>eudicotyledons</taxon>
        <taxon>Gunneridae</taxon>
        <taxon>Pentapetalae</taxon>
        <taxon>asterids</taxon>
        <taxon>Ericales</taxon>
        <taxon>Ericaceae</taxon>
        <taxon>Vaccinioideae</taxon>
        <taxon>Vaccinieae</taxon>
        <taxon>Vaccinium</taxon>
    </lineage>
</organism>